<evidence type="ECO:0000256" key="1">
    <source>
        <dbReference type="SAM" id="MobiDB-lite"/>
    </source>
</evidence>
<evidence type="ECO:0000313" key="2">
    <source>
        <dbReference type="EMBL" id="MPC12846.1"/>
    </source>
</evidence>
<gene>
    <name evidence="2" type="ORF">E2C01_005559</name>
</gene>
<comment type="caution">
    <text evidence="2">The sequence shown here is derived from an EMBL/GenBank/DDBJ whole genome shotgun (WGS) entry which is preliminary data.</text>
</comment>
<proteinExistence type="predicted"/>
<accession>A0A5B7CWY5</accession>
<feature type="region of interest" description="Disordered" evidence="1">
    <location>
        <begin position="33"/>
        <end position="80"/>
    </location>
</feature>
<dbReference type="AlphaFoldDB" id="A0A5B7CWY5"/>
<dbReference type="Proteomes" id="UP000324222">
    <property type="component" value="Unassembled WGS sequence"/>
</dbReference>
<protein>
    <submittedName>
        <fullName evidence="2">Uncharacterized protein</fullName>
    </submittedName>
</protein>
<dbReference type="EMBL" id="VSRR010000241">
    <property type="protein sequence ID" value="MPC12846.1"/>
    <property type="molecule type" value="Genomic_DNA"/>
</dbReference>
<keyword evidence="3" id="KW-1185">Reference proteome</keyword>
<sequence length="80" mass="8607">MLHPTSPVKASIAVDFGVFSAIVATLLCPTDYNPPIAAHRGEQRQPMRRSGSQGPAPGWSSRTPLTNQLTGQVMGERLLH</sequence>
<feature type="compositionally biased region" description="Polar residues" evidence="1">
    <location>
        <begin position="60"/>
        <end position="71"/>
    </location>
</feature>
<reference evidence="2 3" key="1">
    <citation type="submission" date="2019-05" db="EMBL/GenBank/DDBJ databases">
        <title>Another draft genome of Portunus trituberculatus and its Hox gene families provides insights of decapod evolution.</title>
        <authorList>
            <person name="Jeong J.-H."/>
            <person name="Song I."/>
            <person name="Kim S."/>
            <person name="Choi T."/>
            <person name="Kim D."/>
            <person name="Ryu S."/>
            <person name="Kim W."/>
        </authorList>
    </citation>
    <scope>NUCLEOTIDE SEQUENCE [LARGE SCALE GENOMIC DNA]</scope>
    <source>
        <tissue evidence="2">Muscle</tissue>
    </source>
</reference>
<name>A0A5B7CWY5_PORTR</name>
<evidence type="ECO:0000313" key="3">
    <source>
        <dbReference type="Proteomes" id="UP000324222"/>
    </source>
</evidence>
<organism evidence="2 3">
    <name type="scientific">Portunus trituberculatus</name>
    <name type="common">Swimming crab</name>
    <name type="synonym">Neptunus trituberculatus</name>
    <dbReference type="NCBI Taxonomy" id="210409"/>
    <lineage>
        <taxon>Eukaryota</taxon>
        <taxon>Metazoa</taxon>
        <taxon>Ecdysozoa</taxon>
        <taxon>Arthropoda</taxon>
        <taxon>Crustacea</taxon>
        <taxon>Multicrustacea</taxon>
        <taxon>Malacostraca</taxon>
        <taxon>Eumalacostraca</taxon>
        <taxon>Eucarida</taxon>
        <taxon>Decapoda</taxon>
        <taxon>Pleocyemata</taxon>
        <taxon>Brachyura</taxon>
        <taxon>Eubrachyura</taxon>
        <taxon>Portunoidea</taxon>
        <taxon>Portunidae</taxon>
        <taxon>Portuninae</taxon>
        <taxon>Portunus</taxon>
    </lineage>
</organism>